<evidence type="ECO:0000313" key="3">
    <source>
        <dbReference type="EMBL" id="KKT66529.1"/>
    </source>
</evidence>
<name>A0A0G1M3M9_9BACT</name>
<dbReference type="Proteomes" id="UP000034826">
    <property type="component" value="Unassembled WGS sequence"/>
</dbReference>
<reference evidence="3 4" key="1">
    <citation type="journal article" date="2015" name="Nature">
        <title>rRNA introns, odd ribosomes, and small enigmatic genomes across a large radiation of phyla.</title>
        <authorList>
            <person name="Brown C.T."/>
            <person name="Hug L.A."/>
            <person name="Thomas B.C."/>
            <person name="Sharon I."/>
            <person name="Castelle C.J."/>
            <person name="Singh A."/>
            <person name="Wilkins M.J."/>
            <person name="Williams K.H."/>
            <person name="Banfield J.F."/>
        </authorList>
    </citation>
    <scope>NUCLEOTIDE SEQUENCE [LARGE SCALE GENOMIC DNA]</scope>
</reference>
<comment type="caution">
    <text evidence="3">The sequence shown here is derived from an EMBL/GenBank/DDBJ whole genome shotgun (WGS) entry which is preliminary data.</text>
</comment>
<protein>
    <recommendedName>
        <fullName evidence="5">DUF5666 domain-containing protein</fullName>
    </recommendedName>
</protein>
<evidence type="ECO:0000256" key="2">
    <source>
        <dbReference type="SAM" id="Phobius"/>
    </source>
</evidence>
<dbReference type="AlphaFoldDB" id="A0A0G1M3M9"/>
<evidence type="ECO:0008006" key="5">
    <source>
        <dbReference type="Google" id="ProtNLM"/>
    </source>
</evidence>
<evidence type="ECO:0000313" key="4">
    <source>
        <dbReference type="Proteomes" id="UP000034826"/>
    </source>
</evidence>
<proteinExistence type="predicted"/>
<evidence type="ECO:0000256" key="1">
    <source>
        <dbReference type="SAM" id="MobiDB-lite"/>
    </source>
</evidence>
<gene>
    <name evidence="3" type="ORF">UW60_C0022G0002</name>
</gene>
<keyword evidence="2" id="KW-0472">Membrane</keyword>
<feature type="region of interest" description="Disordered" evidence="1">
    <location>
        <begin position="278"/>
        <end position="304"/>
    </location>
</feature>
<dbReference type="EMBL" id="LCIY01000022">
    <property type="protein sequence ID" value="KKT66529.1"/>
    <property type="molecule type" value="Genomic_DNA"/>
</dbReference>
<keyword evidence="2" id="KW-1133">Transmembrane helix</keyword>
<accession>A0A0G1M3M9</accession>
<keyword evidence="2" id="KW-0812">Transmembrane</keyword>
<sequence length="304" mass="31582">MENSSKRDPLNIIIAIAVIVIIILLGYMGSLALKNNLISLPKSNKTSPASTKVTLNPDALYLSFPITNLSSAKITGKSSNSLIVEVNAQTLPNTDSKVLSFKVAITDTTSITQPIPNIPYAFKSPTTNTPPLPPIANQLAITLKDLSIGETVNISLADDLRFTSNRDIQAIAISKQLESNSLSGPITEVSGNTIKVSGFVSSFAPPAMGATPPTAPVNKIYTISLTSDTELSSFDQTGPIKMALSDLKVGSSVIVYSADPITSTSFSAALVTIHPTVAPPPVPPAPGSSSPAPATTTPPAPPQP</sequence>
<organism evidence="3 4">
    <name type="scientific">Candidatus Woesebacteria bacterium GW2011_GWA2_44_33</name>
    <dbReference type="NCBI Taxonomy" id="1618564"/>
    <lineage>
        <taxon>Bacteria</taxon>
        <taxon>Candidatus Woeseibacteriota</taxon>
    </lineage>
</organism>
<feature type="transmembrane region" description="Helical" evidence="2">
    <location>
        <begin position="12"/>
        <end position="33"/>
    </location>
</feature>